<dbReference type="SUPFAM" id="SSF51905">
    <property type="entry name" value="FAD/NAD(P)-binding domain"/>
    <property type="match status" value="1"/>
</dbReference>
<keyword evidence="3" id="KW-1185">Reference proteome</keyword>
<reference evidence="2 3" key="1">
    <citation type="submission" date="2020-08" db="EMBL/GenBank/DDBJ databases">
        <title>A Genomic Blueprint of the Chicken Gut Microbiome.</title>
        <authorList>
            <person name="Gilroy R."/>
            <person name="Ravi A."/>
            <person name="Getino M."/>
            <person name="Pursley I."/>
            <person name="Horton D.L."/>
            <person name="Alikhan N.-F."/>
            <person name="Baker D."/>
            <person name="Gharbi K."/>
            <person name="Hall N."/>
            <person name="Watson M."/>
            <person name="Adriaenssens E.M."/>
            <person name="Foster-Nyarko E."/>
            <person name="Jarju S."/>
            <person name="Secka A."/>
            <person name="Antonio M."/>
            <person name="Oren A."/>
            <person name="Chaudhuri R."/>
            <person name="La Ragione R.M."/>
            <person name="Hildebrand F."/>
            <person name="Pallen M.J."/>
        </authorList>
    </citation>
    <scope>NUCLEOTIDE SEQUENCE [LARGE SCALE GENOMIC DNA]</scope>
    <source>
        <strain evidence="2 3">Sa2CUA1</strain>
    </source>
</reference>
<dbReference type="PANTHER" id="PTHR13847:SF281">
    <property type="entry name" value="FAD DEPENDENT OXIDOREDUCTASE DOMAIN-CONTAINING PROTEIN"/>
    <property type="match status" value="1"/>
</dbReference>
<sequence length="472" mass="52382">MNTTVFERNVPQPAVVAKALEDAVHRPFWTDELQDTAPRHPRLEGSTGADLVIVGGGYTGLWTALRAKERNPERSVILLEAQRIAWAASGRNGGFCESSLTHGYENGKNRWPDELDTLERLGLENLERMQAAVEKYGMDCDWERSGELNVAVEPHQVEWLAEDEVPGSVFLDQEAVRAQVNSPTYLAGRWYQDSVAMVHPYKLGLELARVVVELGVEIYEETRVLGLKDHDGGVTVLTDGGQVEAGQVVLGTNAYPSLLKRNKLMTVTVYDYALMTEPLTALQLDAIGWNNRQGIGDMANQFHYYRLSKDNRILFGGYDALYFRGGRVNPRHEDRPATWEKLAAHFFTTFPQLEGLKFSHKWAGPIDSSTQFCAFFGTARKGKVAYAAGFTGLGVGATAFAADVLLDLLAGEETERTRVEMVRKRPLPFPPEPLASVGINLTRWSMDRADHNGGKRNIILKTLDAVGLGFDS</sequence>
<dbReference type="RefSeq" id="WP_191808894.1">
    <property type="nucleotide sequence ID" value="NZ_JACSQD010000007.1"/>
</dbReference>
<dbReference type="InterPro" id="IPR036188">
    <property type="entry name" value="FAD/NAD-bd_sf"/>
</dbReference>
<dbReference type="Gene3D" id="3.30.9.10">
    <property type="entry name" value="D-Amino Acid Oxidase, subunit A, domain 2"/>
    <property type="match status" value="1"/>
</dbReference>
<dbReference type="Gene3D" id="3.50.50.60">
    <property type="entry name" value="FAD/NAD(P)-binding domain"/>
    <property type="match status" value="1"/>
</dbReference>
<dbReference type="PANTHER" id="PTHR13847">
    <property type="entry name" value="SARCOSINE DEHYDROGENASE-RELATED"/>
    <property type="match status" value="1"/>
</dbReference>
<evidence type="ECO:0000313" key="2">
    <source>
        <dbReference type="EMBL" id="MBD7996628.1"/>
    </source>
</evidence>
<dbReference type="EMBL" id="JACSQD010000007">
    <property type="protein sequence ID" value="MBD7996628.1"/>
    <property type="molecule type" value="Genomic_DNA"/>
</dbReference>
<dbReference type="Pfam" id="PF01266">
    <property type="entry name" value="DAO"/>
    <property type="match status" value="1"/>
</dbReference>
<evidence type="ECO:0000259" key="1">
    <source>
        <dbReference type="Pfam" id="PF01266"/>
    </source>
</evidence>
<comment type="caution">
    <text evidence="2">The sequence shown here is derived from an EMBL/GenBank/DDBJ whole genome shotgun (WGS) entry which is preliminary data.</text>
</comment>
<accession>A0ABR8UVS9</accession>
<protein>
    <submittedName>
        <fullName evidence="2">FAD-dependent oxidoreductase</fullName>
    </submittedName>
</protein>
<dbReference type="PRINTS" id="PR00411">
    <property type="entry name" value="PNDRDTASEI"/>
</dbReference>
<gene>
    <name evidence="2" type="ORF">H9639_15120</name>
</gene>
<feature type="domain" description="FAD dependent oxidoreductase" evidence="1">
    <location>
        <begin position="50"/>
        <end position="407"/>
    </location>
</feature>
<proteinExistence type="predicted"/>
<dbReference type="InterPro" id="IPR006076">
    <property type="entry name" value="FAD-dep_OxRdtase"/>
</dbReference>
<organism evidence="2 3">
    <name type="scientific">Arthrobacter gallicola</name>
    <dbReference type="NCBI Taxonomy" id="2762225"/>
    <lineage>
        <taxon>Bacteria</taxon>
        <taxon>Bacillati</taxon>
        <taxon>Actinomycetota</taxon>
        <taxon>Actinomycetes</taxon>
        <taxon>Micrococcales</taxon>
        <taxon>Micrococcaceae</taxon>
        <taxon>Arthrobacter</taxon>
    </lineage>
</organism>
<evidence type="ECO:0000313" key="3">
    <source>
        <dbReference type="Proteomes" id="UP000609874"/>
    </source>
</evidence>
<name>A0ABR8UVS9_9MICC</name>
<dbReference type="Proteomes" id="UP000609874">
    <property type="component" value="Unassembled WGS sequence"/>
</dbReference>